<dbReference type="Proteomes" id="UP001430149">
    <property type="component" value="Unassembled WGS sequence"/>
</dbReference>
<proteinExistence type="predicted"/>
<evidence type="ECO:0000313" key="2">
    <source>
        <dbReference type="Proteomes" id="UP001430149"/>
    </source>
</evidence>
<keyword evidence="2" id="KW-1185">Reference proteome</keyword>
<evidence type="ECO:0008006" key="3">
    <source>
        <dbReference type="Google" id="ProtNLM"/>
    </source>
</evidence>
<dbReference type="RefSeq" id="WP_204684252.1">
    <property type="nucleotide sequence ID" value="NZ_BSNR01000014.1"/>
</dbReference>
<reference evidence="1" key="1">
    <citation type="submission" date="2020-10" db="EMBL/GenBank/DDBJ databases">
        <title>Phylogeny of dyella-like bacteria.</title>
        <authorList>
            <person name="Fu J."/>
        </authorList>
    </citation>
    <scope>NUCLEOTIDE SEQUENCE</scope>
    <source>
        <strain evidence="1">DHOC52</strain>
    </source>
</reference>
<accession>A0ABS2K955</accession>
<name>A0ABS2K955_9GAMM</name>
<sequence>MNDFVKINEQHVKESSGYEVYSDGRDYLRFKDGKCNFRIRRELGWNPITRKGHEYIYVNDIYDENMANVALTPDERNRLMEKVVAAIKFMDDFEVSFVEHD</sequence>
<organism evidence="1 2">
    <name type="scientific">Dyella flava</name>
    <dbReference type="NCBI Taxonomy" id="1920170"/>
    <lineage>
        <taxon>Bacteria</taxon>
        <taxon>Pseudomonadati</taxon>
        <taxon>Pseudomonadota</taxon>
        <taxon>Gammaproteobacteria</taxon>
        <taxon>Lysobacterales</taxon>
        <taxon>Rhodanobacteraceae</taxon>
        <taxon>Dyella</taxon>
    </lineage>
</organism>
<gene>
    <name evidence="1" type="ORF">ISP19_20415</name>
</gene>
<evidence type="ECO:0000313" key="1">
    <source>
        <dbReference type="EMBL" id="MBM7127746.1"/>
    </source>
</evidence>
<protein>
    <recommendedName>
        <fullName evidence="3">Immunity protein 74</fullName>
    </recommendedName>
</protein>
<comment type="caution">
    <text evidence="1">The sequence shown here is derived from an EMBL/GenBank/DDBJ whole genome shotgun (WGS) entry which is preliminary data.</text>
</comment>
<dbReference type="EMBL" id="JADIKE010000039">
    <property type="protein sequence ID" value="MBM7127746.1"/>
    <property type="molecule type" value="Genomic_DNA"/>
</dbReference>